<evidence type="ECO:0000313" key="4">
    <source>
        <dbReference type="Proteomes" id="UP000419144"/>
    </source>
</evidence>
<reference evidence="3 4" key="1">
    <citation type="submission" date="2019-11" db="EMBL/GenBank/DDBJ databases">
        <title>Leishmania tarentolae CDS.</title>
        <authorList>
            <person name="Goto Y."/>
            <person name="Yamagishi J."/>
        </authorList>
    </citation>
    <scope>NUCLEOTIDE SEQUENCE [LARGE SCALE GENOMIC DNA]</scope>
    <source>
        <strain evidence="3 4">Parrot Tar II</strain>
    </source>
</reference>
<dbReference type="OrthoDB" id="273313at2759"/>
<protein>
    <submittedName>
        <fullName evidence="3">Uncharacterized protein</fullName>
    </submittedName>
</protein>
<dbReference type="AlphaFoldDB" id="A0A640KQU3"/>
<gene>
    <name evidence="2" type="ORF">LtaPh_3314200</name>
    <name evidence="3" type="ORF">LtaPh_3314281</name>
</gene>
<evidence type="ECO:0000313" key="3">
    <source>
        <dbReference type="EMBL" id="GET91882.1"/>
    </source>
</evidence>
<comment type="caution">
    <text evidence="3">The sequence shown here is derived from an EMBL/GenBank/DDBJ whole genome shotgun (WGS) entry which is preliminary data.</text>
</comment>
<dbReference type="EMBL" id="BLBS01000051">
    <property type="protein sequence ID" value="GET91878.1"/>
    <property type="molecule type" value="Genomic_DNA"/>
</dbReference>
<dbReference type="Proteomes" id="UP000419144">
    <property type="component" value="Unassembled WGS sequence"/>
</dbReference>
<sequence>MPLMSGIIHKETLPGQSAIKRRRLHTQATTNPCEEGENGDDNEKHVADVLKCVAGENDAISSSVAQCSPLHSADKSSAKAAHVRSSSSDDDEDDDEQIERENARLAKLREQRSRRQREQQSTGDASPASSAQPSANMPDGVSTASCAASKAQEGAVHTNSYDHDVLFRNPAWCNPSKAATPAEKRKQKWDSVLNRTQDSAAFGHFMKNFFK</sequence>
<feature type="region of interest" description="Disordered" evidence="1">
    <location>
        <begin position="1"/>
        <end position="43"/>
    </location>
</feature>
<name>A0A640KQU3_LEITA</name>
<organism evidence="3 4">
    <name type="scientific">Leishmania tarentolae</name>
    <name type="common">Sauroleishmania tarentolae</name>
    <dbReference type="NCBI Taxonomy" id="5689"/>
    <lineage>
        <taxon>Eukaryota</taxon>
        <taxon>Discoba</taxon>
        <taxon>Euglenozoa</taxon>
        <taxon>Kinetoplastea</taxon>
        <taxon>Metakinetoplastina</taxon>
        <taxon>Trypanosomatida</taxon>
        <taxon>Trypanosomatidae</taxon>
        <taxon>Leishmaniinae</taxon>
        <taxon>Leishmania</taxon>
        <taxon>lizard Leishmania</taxon>
    </lineage>
</organism>
<feature type="compositionally biased region" description="Low complexity" evidence="1">
    <location>
        <begin position="119"/>
        <end position="135"/>
    </location>
</feature>
<proteinExistence type="predicted"/>
<dbReference type="EMBL" id="BLBS01000051">
    <property type="protein sequence ID" value="GET91882.1"/>
    <property type="molecule type" value="Genomic_DNA"/>
</dbReference>
<keyword evidence="4" id="KW-1185">Reference proteome</keyword>
<dbReference type="VEuPathDB" id="TriTrypDB:LtaPh_3314200"/>
<dbReference type="VEuPathDB" id="TriTrypDB:LtaPh_3314281"/>
<feature type="compositionally biased region" description="Basic and acidic residues" evidence="1">
    <location>
        <begin position="99"/>
        <end position="118"/>
    </location>
</feature>
<evidence type="ECO:0000256" key="1">
    <source>
        <dbReference type="SAM" id="MobiDB-lite"/>
    </source>
</evidence>
<evidence type="ECO:0000313" key="2">
    <source>
        <dbReference type="EMBL" id="GET91878.1"/>
    </source>
</evidence>
<feature type="region of interest" description="Disordered" evidence="1">
    <location>
        <begin position="66"/>
        <end position="157"/>
    </location>
</feature>
<feature type="compositionally biased region" description="Acidic residues" evidence="1">
    <location>
        <begin position="88"/>
        <end position="98"/>
    </location>
</feature>
<accession>A0A640KQU3</accession>